<reference evidence="3" key="1">
    <citation type="journal article" date="2019" name="Int. J. Syst. Evol. Microbiol.">
        <title>The Global Catalogue of Microorganisms (GCM) 10K type strain sequencing project: providing services to taxonomists for standard genome sequencing and annotation.</title>
        <authorList>
            <consortium name="The Broad Institute Genomics Platform"/>
            <consortium name="The Broad Institute Genome Sequencing Center for Infectious Disease"/>
            <person name="Wu L."/>
            <person name="Ma J."/>
        </authorList>
    </citation>
    <scope>NUCLEOTIDE SEQUENCE [LARGE SCALE GENOMIC DNA]</scope>
    <source>
        <strain evidence="3">JCM 31921</strain>
    </source>
</reference>
<dbReference type="RefSeq" id="WP_344825752.1">
    <property type="nucleotide sequence ID" value="NZ_BAABEZ010000022.1"/>
</dbReference>
<sequence length="298" mass="34589">MTNKPVIRSIFFGNYFYGICAVALSMEAAVQQGIPINEPAYYWIVFSLCTWFYTRAYVQDQNPDNLNQRTQWYRHHARLVHVSQALLLTSGSALLLWSIPQLRFDIGWQNWFLLLCFPAAAFLYYGPQLGSRFSLNLRNRGWLKPFLIGFIWAGAVTVYPLFYYYMQQGMQPVATSITLLLFTKNFVFISILCIMFDIKDYAEDYNRELKTFVVRNGLRKTIFMLLIPLCIVGLASLVVIGIFRGFTPVRIGVNTLPFWAAMLTAYSLHKRHQILYYLVLIDGLMLFKAFCGIIAMWF</sequence>
<evidence type="ECO:0000313" key="2">
    <source>
        <dbReference type="EMBL" id="GAA4455137.1"/>
    </source>
</evidence>
<dbReference type="Proteomes" id="UP001501410">
    <property type="component" value="Unassembled WGS sequence"/>
</dbReference>
<feature type="transmembrane region" description="Helical" evidence="1">
    <location>
        <begin position="177"/>
        <end position="198"/>
    </location>
</feature>
<feature type="transmembrane region" description="Helical" evidence="1">
    <location>
        <begin position="79"/>
        <end position="100"/>
    </location>
</feature>
<feature type="transmembrane region" description="Helical" evidence="1">
    <location>
        <begin position="146"/>
        <end position="165"/>
    </location>
</feature>
<feature type="transmembrane region" description="Helical" evidence="1">
    <location>
        <begin position="40"/>
        <end position="58"/>
    </location>
</feature>
<evidence type="ECO:0000256" key="1">
    <source>
        <dbReference type="SAM" id="Phobius"/>
    </source>
</evidence>
<feature type="transmembrane region" description="Helical" evidence="1">
    <location>
        <begin position="12"/>
        <end position="34"/>
    </location>
</feature>
<keyword evidence="1" id="KW-0472">Membrane</keyword>
<name>A0ABP8MUB5_9BACT</name>
<feature type="transmembrane region" description="Helical" evidence="1">
    <location>
        <begin position="106"/>
        <end position="125"/>
    </location>
</feature>
<organism evidence="2 3">
    <name type="scientific">Rurimicrobium arvi</name>
    <dbReference type="NCBI Taxonomy" id="2049916"/>
    <lineage>
        <taxon>Bacteria</taxon>
        <taxon>Pseudomonadati</taxon>
        <taxon>Bacteroidota</taxon>
        <taxon>Chitinophagia</taxon>
        <taxon>Chitinophagales</taxon>
        <taxon>Chitinophagaceae</taxon>
        <taxon>Rurimicrobium</taxon>
    </lineage>
</organism>
<keyword evidence="3" id="KW-1185">Reference proteome</keyword>
<keyword evidence="1" id="KW-0812">Transmembrane</keyword>
<evidence type="ECO:0008006" key="4">
    <source>
        <dbReference type="Google" id="ProtNLM"/>
    </source>
</evidence>
<evidence type="ECO:0000313" key="3">
    <source>
        <dbReference type="Proteomes" id="UP001501410"/>
    </source>
</evidence>
<gene>
    <name evidence="2" type="ORF">GCM10023092_18290</name>
</gene>
<proteinExistence type="predicted"/>
<accession>A0ABP8MUB5</accession>
<feature type="transmembrane region" description="Helical" evidence="1">
    <location>
        <begin position="275"/>
        <end position="297"/>
    </location>
</feature>
<dbReference type="EMBL" id="BAABEZ010000022">
    <property type="protein sequence ID" value="GAA4455137.1"/>
    <property type="molecule type" value="Genomic_DNA"/>
</dbReference>
<feature type="transmembrane region" description="Helical" evidence="1">
    <location>
        <begin position="249"/>
        <end position="268"/>
    </location>
</feature>
<protein>
    <recommendedName>
        <fullName evidence="4">UbiA prenyltransferase family protein</fullName>
    </recommendedName>
</protein>
<keyword evidence="1" id="KW-1133">Transmembrane helix</keyword>
<feature type="transmembrane region" description="Helical" evidence="1">
    <location>
        <begin position="222"/>
        <end position="243"/>
    </location>
</feature>
<comment type="caution">
    <text evidence="2">The sequence shown here is derived from an EMBL/GenBank/DDBJ whole genome shotgun (WGS) entry which is preliminary data.</text>
</comment>